<sequence length="1197" mass="131090">MSNASLSDDLTSPSPSPPPPPVPLPRKPGRPKKAPKKVVSAPPRPPKKESHKPVPEVEPAIDSGSELSELTEEEDGGAGEEDEEEEDEDEGDDVKGKGRARGRGRGRPAKGRAAASSTSTSSGGNGGGRKKRSSIVPAPMWGWAAPGSAPAVEEEEEEEESGKPRAMEEESGDSEQDPQDVPQDTKDKEDAIQPQRADDMVVDEPTPIAPSTSTVAAAATLLDLLAVASSPPMVVLPVVETNGVAAEPDDDSTESEGEPASEEGEEVEEEELVVDVTVEEQVQVIGSPKVPVKRNTRRGATGDRPVSPEVDGPSREASPVSERSAEEDAAEDEVDVEDPAEKSDIEVDVDDAENKSGEEEVDVDKSDVEDAKSDGEDAKSDVEDDTKSSASADDVEMEVQPAHRAEALDVLAGIELKYALLREAVYVERMAGLSWEETLVASGTHPELRHIQRELATRRDRRVELATRKRAFEHTDAERKRGVGEAGVWSWWKLARDELQTEMIAETNRKRRRIERERRGVERPQPNRHFPAPPLPHAAPAPPPSLRSIVTSSVSFRRESSRRSQSRNETVSEPQQPVFPDLIPLAAADIQSDLDFMLHQQHPPAPPPTHLQPPPPLPPQQQPPQMPRQQPSRVLGMGPPPQQQAPPPPNQPMYEPFARPPPPPQQQQFQQPPMPPGFAPPGFGRPPQHHHHPPPPPPHHVHQQQQFDMYPPPFGPGPGRRAESPAGPARWGKPGEWQGEQRVIGDGRVPIEGRIGEGRVIGGGMPMVRPSGQGPDDDERERIMRERDRERDRDKRERERERERERDRERDRDRSRDRERSREERDLEQDRYMMMQSQHRQPPPPHHHHVVHGHRPHHHHVLHHHHPQQPQPPLHGHGTAPPAPRPSLSPRASREFDSRIHDNRDRPPHDGNSRWKGDRDEQPPDYRKRPPPMDERDRPLATPFAMNSSYSSGGAAGGRSMHTPPPANTPTGPRGSRSLEDAFRMPPASSTSVGYMGDARSSSHPSSPRRYSQSSQGPPLPTSSSSRAPSRPSGLSGLSPPLHRTLPPPSPSTFGGGSTSRYGANPPLGRAPDPSRSPVLHRAERERLPSPPPPPSNKMMVGSMINGPPAFSNSPRTTTPVASADDKVLGGPRNDSPFVGPFSNMPNPPSYPSKHPEKDLKGDKITRLPSPAPILGPPPPPVLPPLPSAKSERISGL</sequence>
<feature type="compositionally biased region" description="Polar residues" evidence="6">
    <location>
        <begin position="1111"/>
        <end position="1121"/>
    </location>
</feature>
<accession>A0AAD7CJR5</accession>
<feature type="region of interest" description="Disordered" evidence="6">
    <location>
        <begin position="1"/>
        <end position="208"/>
    </location>
</feature>
<evidence type="ECO:0000313" key="8">
    <source>
        <dbReference type="Proteomes" id="UP001221142"/>
    </source>
</evidence>
<dbReference type="Proteomes" id="UP001221142">
    <property type="component" value="Unassembled WGS sequence"/>
</dbReference>
<feature type="compositionally biased region" description="Low complexity" evidence="6">
    <location>
        <begin position="111"/>
        <end position="122"/>
    </location>
</feature>
<feature type="compositionally biased region" description="Basic and acidic residues" evidence="6">
    <location>
        <begin position="892"/>
        <end position="939"/>
    </location>
</feature>
<feature type="compositionally biased region" description="Basic residues" evidence="6">
    <location>
        <begin position="845"/>
        <end position="867"/>
    </location>
</feature>
<feature type="region of interest" description="Disordered" evidence="6">
    <location>
        <begin position="598"/>
        <end position="1197"/>
    </location>
</feature>
<evidence type="ECO:0000256" key="2">
    <source>
        <dbReference type="ARBA" id="ARBA00022491"/>
    </source>
</evidence>
<organism evidence="7 8">
    <name type="scientific">Roridomyces roridus</name>
    <dbReference type="NCBI Taxonomy" id="1738132"/>
    <lineage>
        <taxon>Eukaryota</taxon>
        <taxon>Fungi</taxon>
        <taxon>Dikarya</taxon>
        <taxon>Basidiomycota</taxon>
        <taxon>Agaricomycotina</taxon>
        <taxon>Agaricomycetes</taxon>
        <taxon>Agaricomycetidae</taxon>
        <taxon>Agaricales</taxon>
        <taxon>Marasmiineae</taxon>
        <taxon>Mycenaceae</taxon>
        <taxon>Roridomyces</taxon>
    </lineage>
</organism>
<gene>
    <name evidence="7" type="ORF">FB45DRAFT_20610</name>
</gene>
<feature type="compositionally biased region" description="Acidic residues" evidence="6">
    <location>
        <begin position="325"/>
        <end position="338"/>
    </location>
</feature>
<feature type="compositionally biased region" description="Acidic residues" evidence="6">
    <location>
        <begin position="169"/>
        <end position="178"/>
    </location>
</feature>
<feature type="compositionally biased region" description="Basic residues" evidence="6">
    <location>
        <begin position="27"/>
        <end position="36"/>
    </location>
</feature>
<dbReference type="AlphaFoldDB" id="A0AAD7CJR5"/>
<evidence type="ECO:0000256" key="5">
    <source>
        <dbReference type="ARBA" id="ARBA00023242"/>
    </source>
</evidence>
<dbReference type="Pfam" id="PF08598">
    <property type="entry name" value="Sds3"/>
    <property type="match status" value="1"/>
</dbReference>
<feature type="compositionally biased region" description="Low complexity" evidence="6">
    <location>
        <begin position="274"/>
        <end position="284"/>
    </location>
</feature>
<name>A0AAD7CJR5_9AGAR</name>
<feature type="compositionally biased region" description="Pro residues" evidence="6">
    <location>
        <begin position="1170"/>
        <end position="1187"/>
    </location>
</feature>
<keyword evidence="3" id="KW-0805">Transcription regulation</keyword>
<feature type="compositionally biased region" description="Acidic residues" evidence="6">
    <location>
        <begin position="69"/>
        <end position="92"/>
    </location>
</feature>
<feature type="compositionally biased region" description="Basic and acidic residues" evidence="6">
    <location>
        <begin position="183"/>
        <end position="199"/>
    </location>
</feature>
<dbReference type="GO" id="GO:0005654">
    <property type="term" value="C:nucleoplasm"/>
    <property type="evidence" value="ECO:0007669"/>
    <property type="project" value="UniProtKB-ARBA"/>
</dbReference>
<feature type="compositionally biased region" description="Basic and acidic residues" evidence="6">
    <location>
        <begin position="780"/>
        <end position="831"/>
    </location>
</feature>
<feature type="compositionally biased region" description="Pro residues" evidence="6">
    <location>
        <begin position="603"/>
        <end position="626"/>
    </location>
</feature>
<evidence type="ECO:0000256" key="6">
    <source>
        <dbReference type="SAM" id="MobiDB-lite"/>
    </source>
</evidence>
<feature type="compositionally biased region" description="Pro residues" evidence="6">
    <location>
        <begin position="638"/>
        <end position="651"/>
    </location>
</feature>
<evidence type="ECO:0000313" key="7">
    <source>
        <dbReference type="EMBL" id="KAJ7650605.1"/>
    </source>
</evidence>
<evidence type="ECO:0000256" key="3">
    <source>
        <dbReference type="ARBA" id="ARBA00023015"/>
    </source>
</evidence>
<feature type="compositionally biased region" description="Basic and acidic residues" evidence="6">
    <location>
        <begin position="1154"/>
        <end position="1166"/>
    </location>
</feature>
<keyword evidence="5" id="KW-0539">Nucleus</keyword>
<feature type="region of interest" description="Disordered" evidence="6">
    <location>
        <begin position="240"/>
        <end position="398"/>
    </location>
</feature>
<reference evidence="7" key="1">
    <citation type="submission" date="2023-03" db="EMBL/GenBank/DDBJ databases">
        <title>Massive genome expansion in bonnet fungi (Mycena s.s.) driven by repeated elements and novel gene families across ecological guilds.</title>
        <authorList>
            <consortium name="Lawrence Berkeley National Laboratory"/>
            <person name="Harder C.B."/>
            <person name="Miyauchi S."/>
            <person name="Viragh M."/>
            <person name="Kuo A."/>
            <person name="Thoen E."/>
            <person name="Andreopoulos B."/>
            <person name="Lu D."/>
            <person name="Skrede I."/>
            <person name="Drula E."/>
            <person name="Henrissat B."/>
            <person name="Morin E."/>
            <person name="Kohler A."/>
            <person name="Barry K."/>
            <person name="LaButti K."/>
            <person name="Morin E."/>
            <person name="Salamov A."/>
            <person name="Lipzen A."/>
            <person name="Mereny Z."/>
            <person name="Hegedus B."/>
            <person name="Baldrian P."/>
            <person name="Stursova M."/>
            <person name="Weitz H."/>
            <person name="Taylor A."/>
            <person name="Grigoriev I.V."/>
            <person name="Nagy L.G."/>
            <person name="Martin F."/>
            <person name="Kauserud H."/>
        </authorList>
    </citation>
    <scope>NUCLEOTIDE SEQUENCE</scope>
    <source>
        <strain evidence="7">9284</strain>
    </source>
</reference>
<feature type="compositionally biased region" description="Low complexity" evidence="6">
    <location>
        <begin position="1000"/>
        <end position="1045"/>
    </location>
</feature>
<keyword evidence="8" id="KW-1185">Reference proteome</keyword>
<keyword evidence="4" id="KW-0804">Transcription</keyword>
<comment type="caution">
    <text evidence="7">The sequence shown here is derived from an EMBL/GenBank/DDBJ whole genome shotgun (WGS) entry which is preliminary data.</text>
</comment>
<feature type="compositionally biased region" description="Basic and acidic residues" evidence="6">
    <location>
        <begin position="743"/>
        <end position="757"/>
    </location>
</feature>
<feature type="compositionally biased region" description="Basic and acidic residues" evidence="6">
    <location>
        <begin position="352"/>
        <end position="387"/>
    </location>
</feature>
<keyword evidence="2" id="KW-0678">Repressor</keyword>
<feature type="compositionally biased region" description="Polar residues" evidence="6">
    <location>
        <begin position="1"/>
        <end position="11"/>
    </location>
</feature>
<evidence type="ECO:0000256" key="4">
    <source>
        <dbReference type="ARBA" id="ARBA00023163"/>
    </source>
</evidence>
<feature type="region of interest" description="Disordered" evidence="6">
    <location>
        <begin position="510"/>
        <end position="579"/>
    </location>
</feature>
<feature type="compositionally biased region" description="Basic residues" evidence="6">
    <location>
        <begin position="97"/>
        <end position="110"/>
    </location>
</feature>
<proteinExistence type="predicted"/>
<evidence type="ECO:0000256" key="1">
    <source>
        <dbReference type="ARBA" id="ARBA00004123"/>
    </source>
</evidence>
<dbReference type="EMBL" id="JARKIF010000001">
    <property type="protein sequence ID" value="KAJ7650605.1"/>
    <property type="molecule type" value="Genomic_DNA"/>
</dbReference>
<comment type="subcellular location">
    <subcellularLocation>
        <location evidence="1">Nucleus</location>
    </subcellularLocation>
</comment>
<dbReference type="SMART" id="SM01401">
    <property type="entry name" value="Sds3"/>
    <property type="match status" value="1"/>
</dbReference>
<protein>
    <submittedName>
        <fullName evidence="7">Uncharacterized protein</fullName>
    </submittedName>
</protein>
<feature type="compositionally biased region" description="Pro residues" evidence="6">
    <location>
        <begin position="531"/>
        <end position="545"/>
    </location>
</feature>
<dbReference type="GO" id="GO:0010468">
    <property type="term" value="P:regulation of gene expression"/>
    <property type="evidence" value="ECO:0007669"/>
    <property type="project" value="UniProtKB-ARBA"/>
</dbReference>
<feature type="compositionally biased region" description="Acidic residues" evidence="6">
    <location>
        <begin position="247"/>
        <end position="273"/>
    </location>
</feature>
<feature type="compositionally biased region" description="Pro residues" evidence="6">
    <location>
        <begin position="14"/>
        <end position="26"/>
    </location>
</feature>
<dbReference type="InterPro" id="IPR013907">
    <property type="entry name" value="Sds3"/>
</dbReference>
<feature type="compositionally biased region" description="Basic and acidic residues" evidence="6">
    <location>
        <begin position="46"/>
        <end position="55"/>
    </location>
</feature>